<protein>
    <submittedName>
        <fullName evidence="1">Uncharacterized protein</fullName>
    </submittedName>
</protein>
<proteinExistence type="predicted"/>
<accession>A0ABS9ZGB3</accession>
<evidence type="ECO:0000313" key="1">
    <source>
        <dbReference type="EMBL" id="MCI8209650.1"/>
    </source>
</evidence>
<dbReference type="RefSeq" id="WP_243245578.1">
    <property type="nucleotide sequence ID" value="NZ_LOHG01000004.1"/>
</dbReference>
<name>A0ABS9ZGB3_9PSED</name>
<comment type="caution">
    <text evidence="1">The sequence shown here is derived from an EMBL/GenBank/DDBJ whole genome shotgun (WGS) entry which is preliminary data.</text>
</comment>
<dbReference type="Proteomes" id="UP001320513">
    <property type="component" value="Unassembled WGS sequence"/>
</dbReference>
<reference evidence="1 2" key="1">
    <citation type="submission" date="2015-12" db="EMBL/GenBank/DDBJ databases">
        <title>Phylogenomics in the description of a new species in the Pseudomonas syringae group.</title>
        <authorList>
            <person name="Busquets A."/>
            <person name="Gomila M."/>
            <person name="Beiki F."/>
            <person name="Rahimian H."/>
            <person name="Mulet M."/>
            <person name="Sanchez D."/>
            <person name="Garcia-Valdes E."/>
            <person name="Lalucat J."/>
        </authorList>
    </citation>
    <scope>NUCLEOTIDE SEQUENCE [LARGE SCALE GENOMIC DNA]</scope>
    <source>
        <strain evidence="1 2">S25</strain>
    </source>
</reference>
<organism evidence="1 2">
    <name type="scientific">Pseudomonas maioricensis</name>
    <dbReference type="NCBI Taxonomy" id="1766623"/>
    <lineage>
        <taxon>Bacteria</taxon>
        <taxon>Pseudomonadati</taxon>
        <taxon>Pseudomonadota</taxon>
        <taxon>Gammaproteobacteria</taxon>
        <taxon>Pseudomonadales</taxon>
        <taxon>Pseudomonadaceae</taxon>
        <taxon>Pseudomonas</taxon>
    </lineage>
</organism>
<keyword evidence="2" id="KW-1185">Reference proteome</keyword>
<dbReference type="EMBL" id="LOHG01000004">
    <property type="protein sequence ID" value="MCI8209650.1"/>
    <property type="molecule type" value="Genomic_DNA"/>
</dbReference>
<sequence>MSIWGYLPPFTIKEVFIRKPGADRPVDVTRMLDEIGENGTALNTTRMELGQLKPLFKDFDPEKVSPTNLAKVGKTLYSYGLIDNLTADLLGRAAVEFDKYGKAVKPDDEMNSLEFFARHIDEMKTKSYTGDRYAKMLLPDYIRAVHVLKCLQHFGSSGEGFDSIARKRREANGDIPKQKPLKPIM</sequence>
<gene>
    <name evidence="1" type="ORF">AUC61_08885</name>
</gene>
<evidence type="ECO:0000313" key="2">
    <source>
        <dbReference type="Proteomes" id="UP001320513"/>
    </source>
</evidence>